<dbReference type="Pfam" id="PF03572">
    <property type="entry name" value="Peptidase_S41"/>
    <property type="match status" value="1"/>
</dbReference>
<name>A0ABW8UA67_9GAMM</name>
<evidence type="ECO:0000259" key="1">
    <source>
        <dbReference type="Pfam" id="PF03572"/>
    </source>
</evidence>
<organism evidence="2 3">
    <name type="scientific">Moraxella oculi</name>
    <dbReference type="NCBI Taxonomy" id="2940516"/>
    <lineage>
        <taxon>Bacteria</taxon>
        <taxon>Pseudomonadati</taxon>
        <taxon>Pseudomonadota</taxon>
        <taxon>Gammaproteobacteria</taxon>
        <taxon>Moraxellales</taxon>
        <taxon>Moraxellaceae</taxon>
        <taxon>Moraxella</taxon>
    </lineage>
</organism>
<feature type="domain" description="Tail specific protease" evidence="1">
    <location>
        <begin position="196"/>
        <end position="402"/>
    </location>
</feature>
<sequence length="437" mass="50006">MKKAALIIFGTALSLAILFVAGNFLSGFFDINTRQIPKQTMPFKTQIEQDFDYVFDIIKNDYPYTEALKQYTGYDFLADYDKHKAHVMQAKNKTEFFFLMDDVLKKLNNQHTHMMTKADVEYGIGIYSQSRHDDYRWQIYTDLTRDPILKQNYATEIGLTKEQEAELRKQKIAEHDAKLQSDQPPPSLSFSVIDDKLAYLRVPEMTHYSQLYDEDVSTLMGYLTTAKNYPVLIIDIRGNEGGDTRYWTNFLLPRIIKQPYSLKLLSFYKNGPHIKAYTKDKELKPINLDEIKRIIPVSNTLADILTNFEGYLTQDIQVNPSPQSIHFNGKIYLLVDHQVYSSAETLAIFAKNTHFATLIGEQTGGDGIGTDPMIVILPNTHFAMRFSKQLGVDPEGNINEFHPTMPNYVVKHTSGSAKHTRLVDDPAIKKAIELSGF</sequence>
<gene>
    <name evidence="2" type="ORF">ACJHVH_08110</name>
</gene>
<reference evidence="2 3" key="1">
    <citation type="submission" date="2024-11" db="EMBL/GenBank/DDBJ databases">
        <title>First Report of Moraxella oculi in Brazil in an Infectious Bovine Keratoconjunctivitis Outbreak.</title>
        <authorList>
            <person name="Carvalho C.V."/>
            <person name="Domingues R."/>
            <person name="Coutinho C."/>
            <person name="Honorio N.T.B.S."/>
            <person name="Faza D.R.L.R."/>
            <person name="Carvalho W.A."/>
            <person name="Machado A.B.F."/>
            <person name="Martins M.F."/>
            <person name="Gaspar E.B."/>
        </authorList>
    </citation>
    <scope>NUCLEOTIDE SEQUENCE [LARGE SCALE GENOMIC DNA]</scope>
    <source>
        <strain evidence="2 3">2117LE</strain>
    </source>
</reference>
<dbReference type="InterPro" id="IPR005151">
    <property type="entry name" value="Tail-specific_protease"/>
</dbReference>
<dbReference type="Proteomes" id="UP001624684">
    <property type="component" value="Unassembled WGS sequence"/>
</dbReference>
<dbReference type="InterPro" id="IPR029045">
    <property type="entry name" value="ClpP/crotonase-like_dom_sf"/>
</dbReference>
<proteinExistence type="predicted"/>
<dbReference type="SUPFAM" id="SSF52096">
    <property type="entry name" value="ClpP/crotonase"/>
    <property type="match status" value="1"/>
</dbReference>
<dbReference type="RefSeq" id="WP_407069456.1">
    <property type="nucleotide sequence ID" value="NZ_JBJJXE010000015.1"/>
</dbReference>
<keyword evidence="3" id="KW-1185">Reference proteome</keyword>
<evidence type="ECO:0000313" key="3">
    <source>
        <dbReference type="Proteomes" id="UP001624684"/>
    </source>
</evidence>
<dbReference type="EMBL" id="JBJJXE010000015">
    <property type="protein sequence ID" value="MFL1732944.1"/>
    <property type="molecule type" value="Genomic_DNA"/>
</dbReference>
<dbReference type="Gene3D" id="3.90.226.10">
    <property type="entry name" value="2-enoyl-CoA Hydratase, Chain A, domain 1"/>
    <property type="match status" value="1"/>
</dbReference>
<comment type="caution">
    <text evidence="2">The sequence shown here is derived from an EMBL/GenBank/DDBJ whole genome shotgun (WGS) entry which is preliminary data.</text>
</comment>
<accession>A0ABW8UA67</accession>
<dbReference type="Gene3D" id="3.30.750.44">
    <property type="match status" value="1"/>
</dbReference>
<protein>
    <submittedName>
        <fullName evidence="2">S41 family peptidase</fullName>
    </submittedName>
</protein>
<evidence type="ECO:0000313" key="2">
    <source>
        <dbReference type="EMBL" id="MFL1732944.1"/>
    </source>
</evidence>